<organism evidence="2 3">
    <name type="scientific">Streptomyces stelliscabiei</name>
    <dbReference type="NCBI Taxonomy" id="146820"/>
    <lineage>
        <taxon>Bacteria</taxon>
        <taxon>Bacillati</taxon>
        <taxon>Actinomycetota</taxon>
        <taxon>Actinomycetes</taxon>
        <taxon>Kitasatosporales</taxon>
        <taxon>Streptomycetaceae</taxon>
        <taxon>Streptomyces</taxon>
    </lineage>
</organism>
<keyword evidence="1" id="KW-0732">Signal</keyword>
<sequence length="160" mass="16563">MISRPLARAACTAAAGLLLAGGVVVAAPGTALAARSDCERGANGFRDISDSLVGVPAGPADKTLRSDPQGLSGRISLRATTIDGRVHGFAALSAPRVGDEIWMDWTLNGRDVHVQCGPFRASRDGQPLTSAAKVTDNSPNYRFRACGGGGGQAVQCTDWW</sequence>
<dbReference type="OrthoDB" id="3538827at2"/>
<protein>
    <recommendedName>
        <fullName evidence="4">Secreted protein</fullName>
    </recommendedName>
</protein>
<gene>
    <name evidence="2" type="ORF">H4687_004554</name>
</gene>
<name>A0A8I0P9K0_9ACTN</name>
<dbReference type="RefSeq" id="WP_046919221.1">
    <property type="nucleotide sequence ID" value="NZ_JADBGF010000001.1"/>
</dbReference>
<comment type="caution">
    <text evidence="2">The sequence shown here is derived from an EMBL/GenBank/DDBJ whole genome shotgun (WGS) entry which is preliminary data.</text>
</comment>
<proteinExistence type="predicted"/>
<evidence type="ECO:0000313" key="3">
    <source>
        <dbReference type="Proteomes" id="UP000629287"/>
    </source>
</evidence>
<dbReference type="Proteomes" id="UP000629287">
    <property type="component" value="Unassembled WGS sequence"/>
</dbReference>
<reference evidence="2 3" key="1">
    <citation type="submission" date="2020-10" db="EMBL/GenBank/DDBJ databases">
        <title>Sequencing the genomes of 1000 actinobacteria strains.</title>
        <authorList>
            <person name="Klenk H.-P."/>
        </authorList>
    </citation>
    <scope>NUCLEOTIDE SEQUENCE [LARGE SCALE GENOMIC DNA]</scope>
    <source>
        <strain evidence="2 3">DSM 41803</strain>
    </source>
</reference>
<feature type="chain" id="PRO_5034135666" description="Secreted protein" evidence="1">
    <location>
        <begin position="27"/>
        <end position="160"/>
    </location>
</feature>
<dbReference type="GeneID" id="86829111"/>
<keyword evidence="3" id="KW-1185">Reference proteome</keyword>
<evidence type="ECO:0000256" key="1">
    <source>
        <dbReference type="SAM" id="SignalP"/>
    </source>
</evidence>
<dbReference type="AlphaFoldDB" id="A0A8I0P9K0"/>
<evidence type="ECO:0008006" key="4">
    <source>
        <dbReference type="Google" id="ProtNLM"/>
    </source>
</evidence>
<dbReference type="EMBL" id="JADBGF010000001">
    <property type="protein sequence ID" value="MBE1598425.1"/>
    <property type="molecule type" value="Genomic_DNA"/>
</dbReference>
<accession>A0A8I0P9K0</accession>
<evidence type="ECO:0000313" key="2">
    <source>
        <dbReference type="EMBL" id="MBE1598425.1"/>
    </source>
</evidence>
<feature type="signal peptide" evidence="1">
    <location>
        <begin position="1"/>
        <end position="26"/>
    </location>
</feature>